<evidence type="ECO:0000313" key="17">
    <source>
        <dbReference type="Proteomes" id="UP000596661"/>
    </source>
</evidence>
<evidence type="ECO:0000256" key="6">
    <source>
        <dbReference type="ARBA" id="ARBA00022786"/>
    </source>
</evidence>
<keyword evidence="6" id="KW-0833">Ubl conjugation pathway</keyword>
<dbReference type="Gramene" id="evm.model.02.1900">
    <property type="protein sequence ID" value="cds.evm.model.02.1900"/>
    <property type="gene ID" value="evm.TU.02.1900"/>
</dbReference>
<dbReference type="Proteomes" id="UP000596661">
    <property type="component" value="Chromosome 2"/>
</dbReference>
<dbReference type="CDD" id="cd06222">
    <property type="entry name" value="RNase_H_like"/>
    <property type="match status" value="1"/>
</dbReference>
<keyword evidence="10 11" id="KW-0449">Lipoprotein</keyword>
<feature type="compositionally biased region" description="Basic residues" evidence="12">
    <location>
        <begin position="454"/>
        <end position="468"/>
    </location>
</feature>
<dbReference type="GO" id="GO:0004523">
    <property type="term" value="F:RNA-DNA hybrid ribonuclease activity"/>
    <property type="evidence" value="ECO:0007669"/>
    <property type="project" value="InterPro"/>
</dbReference>
<feature type="region of interest" description="Disordered" evidence="12">
    <location>
        <begin position="254"/>
        <end position="291"/>
    </location>
</feature>
<keyword evidence="17" id="KW-1185">Reference proteome</keyword>
<dbReference type="InterPro" id="IPR026960">
    <property type="entry name" value="RVT-Znf"/>
</dbReference>
<dbReference type="Pfam" id="PF00078">
    <property type="entry name" value="RVT_1"/>
    <property type="match status" value="1"/>
</dbReference>
<keyword evidence="9" id="KW-0206">Cytoskeleton</keyword>
<dbReference type="Pfam" id="PF13966">
    <property type="entry name" value="zf-RVT"/>
    <property type="match status" value="1"/>
</dbReference>
<dbReference type="GO" id="GO:0015031">
    <property type="term" value="P:protein transport"/>
    <property type="evidence" value="ECO:0007669"/>
    <property type="project" value="UniProtKB-KW"/>
</dbReference>
<evidence type="ECO:0008006" key="18">
    <source>
        <dbReference type="Google" id="ProtNLM"/>
    </source>
</evidence>
<dbReference type="Gene3D" id="3.60.10.10">
    <property type="entry name" value="Endonuclease/exonuclease/phosphatase"/>
    <property type="match status" value="1"/>
</dbReference>
<evidence type="ECO:0000256" key="1">
    <source>
        <dbReference type="ARBA" id="ARBA00003307"/>
    </source>
</evidence>
<dbReference type="SUPFAM" id="SSF53098">
    <property type="entry name" value="Ribonuclease H-like"/>
    <property type="match status" value="1"/>
</dbReference>
<protein>
    <recommendedName>
        <fullName evidence="18">Autophagy-related protein</fullName>
    </recommendedName>
</protein>
<feature type="lipid moiety-binding region" description="Phosphatidylserine amidated glycine; alternate" evidence="11">
    <location>
        <position position="1733"/>
    </location>
</feature>
<feature type="compositionally biased region" description="Basic residues" evidence="12">
    <location>
        <begin position="280"/>
        <end position="291"/>
    </location>
</feature>
<dbReference type="Gene3D" id="3.10.20.90">
    <property type="entry name" value="Phosphatidylinositol 3-kinase Catalytic Subunit, Chain A, domain 1"/>
    <property type="match status" value="1"/>
</dbReference>
<dbReference type="CDD" id="cd16128">
    <property type="entry name" value="Ubl_ATG8"/>
    <property type="match status" value="1"/>
</dbReference>
<feature type="domain" description="Endonuclease/exonuclease/phosphatase" evidence="14">
    <location>
        <begin position="499"/>
        <end position="708"/>
    </location>
</feature>
<feature type="region of interest" description="Disordered" evidence="12">
    <location>
        <begin position="420"/>
        <end position="481"/>
    </location>
</feature>
<sequence>MSGMGDIGGTSGVNNNNDPPREPTIEDIVPNDGTPEVMTAADNSQPPHPPDITMSEPNNVHTEDGVDSPNIINATKPAEDIEVLRNNFLESMTLELEPDFELTAEVAERKWKFKAMKPGVWGIFFDKSEDCLAILRNRPWTINGKLLIIREWPEDGDWQRRFERVTLQISIPFEKGFTKFQHELDDFPSVIIEDSSWTLRGGEKSGYSSDISSYLSYVSIVGFLGMIRNPASVQPRMLIPLKVRRFDDRIIPPARPPATVDTFSKAPGKRHVMDSNGKLSQHKPASKKPAKKVIRVNSNDSGVVLGKNLKVVERKEVNPMDKGKKLMYERVQSSEHPGRERRTRSSLVQTLLKGTLKLKELSLLRIDGSKDLSDKYEPIPTLFHDPVDVTELVHPCPQPRKRKASLTLVPYVQHTEENTMEFSTDVPDLPGFSPAPNTPFKMGSGASSSSVKNDKRRKKGTRERKSRVKATSTHDKSPIAADDLNRNNCELLGTSRGDHTSAISVWARRYKVDCIFLMETKASKSYMENLSRKLGFSNIVSVGAVGMAGGSCLMWNNNLNLVVNYCAEGFFDTTVWDFQNQIHWKFYAVYGTPYSNVKEVFWKSMEMEFLNCHYPWMLIGDLNCIYSQEEKVGGRRVSDVDTKWLKSFMDTTGGIDLQFTGNKYTWQNNRFSGGLIRERLDRALCSPEWLLEYPTAGIRNLPIAISDHAPIIFDSHLFAAKGFIPFRFFEAWSWENSCKKEIVKAWSSRGDCATEAFIRNINNSKKALLAWKKTFKRVHEGEIKDLERRLEWIQQQPRPDDFRNEEVSIHSQLTAAWTKLENEEFDELFVKKIDDNTNATFAKTPTEIEIKEAVFELHPLKAPGPDDFSGCFFRKYWDVVGSNLVETVKEFFISGILNPKLNNTFICLIPKVDFPLSMDQFRPISLCNFSYKVIAKILSNRLRPLMNDLVSPLQSAFIPGRWIGESSILTQEIIHKIRHKQGIGGLMAVKLDMHKAYDKMEWCFLERALGVIGFDTKCRQLLMACVTSVSYSVLLNGSPIKKITLQRGLRQGDPISPFLFLLCQETLSKLIGRAEAKALLECLSTYEKWSGQSCSKAKSSVLLSKNLCSRRQDSILGVMNIVQVNGGERHLGNPFIFKRRKKEDYLRLKESLLKRLEGWKMKLLSYAGRLTLIKSVTSAMPIYAMSTSKLPLSTCRDLDSLMRKFWWLGNMEKNRFMAFKAWDKICQPKCSGGLGLRKCEEMNKALLSKLAWSLTTAEDKPWAVTPINGNVYWILERIDPQGYVFRGKSGSTINFWNQPWIPWLEYPDFVSLMNTIRGRGYTIQTIEDVSQGNEWNAELILQIFGDELGNRIVKIPRIPAPFKDQVFWKQNSGGKFSVKAAYLTDNKERFASEDQIWKWIWEPGINPKISIFLWRILSEALPTKSRLIFLQDKTCSLCDLEEESTVHLFWKCSFAKAIWFGSRLALKIDGIPIDNVSNTLVYLINNFDSFERKELLSYCGCILEEIWQQRNSFCFQSHKVDTKAALCKIERKAMELRISSSLVQDDSVNGNKDQSDIRSDKQHRAIIPRLNEGIGNYIFTDASWYQGDAGIAAMRVDSNTGFWFVSAQKLQTHSALEAELMAILHALNMAIEDGWIEVQIFSDSKVAVIVEKAERSDIPNIDKKKYLVPADLTVGQFVYVIRKRIKLSAEKAIFIFVDSVLPPTGGLMSTIYEEKKDDDGFLYVTYSGENTFG</sequence>
<feature type="domain" description="Reverse transcriptase" evidence="13">
    <location>
        <begin position="909"/>
        <end position="1071"/>
    </location>
</feature>
<dbReference type="PANTHER" id="PTHR33116">
    <property type="entry name" value="REVERSE TRANSCRIPTASE ZINC-BINDING DOMAIN-CONTAINING PROTEIN-RELATED-RELATED"/>
    <property type="match status" value="1"/>
</dbReference>
<proteinExistence type="inferred from homology"/>
<evidence type="ECO:0000256" key="2">
    <source>
        <dbReference type="ARBA" id="ARBA00004245"/>
    </source>
</evidence>
<evidence type="ECO:0000256" key="8">
    <source>
        <dbReference type="ARBA" id="ARBA00023136"/>
    </source>
</evidence>
<evidence type="ECO:0000256" key="9">
    <source>
        <dbReference type="ARBA" id="ARBA00023212"/>
    </source>
</evidence>
<evidence type="ECO:0000259" key="13">
    <source>
        <dbReference type="Pfam" id="PF00078"/>
    </source>
</evidence>
<keyword evidence="9" id="KW-0963">Cytoplasm</keyword>
<evidence type="ECO:0000256" key="7">
    <source>
        <dbReference type="ARBA" id="ARBA00022927"/>
    </source>
</evidence>
<dbReference type="InterPro" id="IPR044730">
    <property type="entry name" value="RNase_H-like_dom_plant"/>
</dbReference>
<keyword evidence="7" id="KW-0653">Protein transport</keyword>
<dbReference type="PANTHER" id="PTHR33116:SF86">
    <property type="entry name" value="REVERSE TRANSCRIPTASE DOMAIN-CONTAINING PROTEIN"/>
    <property type="match status" value="1"/>
</dbReference>
<dbReference type="SUPFAM" id="SSF54236">
    <property type="entry name" value="Ubiquitin-like"/>
    <property type="match status" value="1"/>
</dbReference>
<organism evidence="16 17">
    <name type="scientific">Cannabis sativa</name>
    <name type="common">Hemp</name>
    <name type="synonym">Marijuana</name>
    <dbReference type="NCBI Taxonomy" id="3483"/>
    <lineage>
        <taxon>Eukaryota</taxon>
        <taxon>Viridiplantae</taxon>
        <taxon>Streptophyta</taxon>
        <taxon>Embryophyta</taxon>
        <taxon>Tracheophyta</taxon>
        <taxon>Spermatophyta</taxon>
        <taxon>Magnoliopsida</taxon>
        <taxon>eudicotyledons</taxon>
        <taxon>Gunneridae</taxon>
        <taxon>Pentapetalae</taxon>
        <taxon>rosids</taxon>
        <taxon>fabids</taxon>
        <taxon>Rosales</taxon>
        <taxon>Cannabaceae</taxon>
        <taxon>Cannabis</taxon>
    </lineage>
</organism>
<evidence type="ECO:0000256" key="3">
    <source>
        <dbReference type="ARBA" id="ARBA00004370"/>
    </source>
</evidence>
<feature type="domain" description="Reverse transcriptase zinc-binding" evidence="15">
    <location>
        <begin position="1376"/>
        <end position="1459"/>
    </location>
</feature>
<keyword evidence="5" id="KW-0493">Microtubule</keyword>
<comment type="function">
    <text evidence="1">Ubiquitin-like modifier involved in autophagosomes formation. May mediate the delivery of the autophagosomes to the vacuole via the microtubule cytoskeleton.</text>
</comment>
<dbReference type="EMBL" id="UZAU01000227">
    <property type="status" value="NOT_ANNOTATED_CDS"/>
    <property type="molecule type" value="Genomic_DNA"/>
</dbReference>
<evidence type="ECO:0000313" key="16">
    <source>
        <dbReference type="EnsemblPlants" id="cds.evm.model.02.1900"/>
    </source>
</evidence>
<dbReference type="Pfam" id="PF02991">
    <property type="entry name" value="ATG8"/>
    <property type="match status" value="1"/>
</dbReference>
<dbReference type="EnsemblPlants" id="evm.model.02.1900">
    <property type="protein sequence ID" value="cds.evm.model.02.1900"/>
    <property type="gene ID" value="evm.TU.02.1900"/>
</dbReference>
<evidence type="ECO:0000259" key="14">
    <source>
        <dbReference type="Pfam" id="PF03372"/>
    </source>
</evidence>
<reference evidence="16" key="2">
    <citation type="submission" date="2021-03" db="UniProtKB">
        <authorList>
            <consortium name="EnsemblPlants"/>
        </authorList>
    </citation>
    <scope>IDENTIFICATION</scope>
</reference>
<accession>A0A803NVI6</accession>
<dbReference type="GO" id="GO:0005776">
    <property type="term" value="C:autophagosome"/>
    <property type="evidence" value="ECO:0007669"/>
    <property type="project" value="UniProtKB-ARBA"/>
</dbReference>
<dbReference type="InterPro" id="IPR004241">
    <property type="entry name" value="Atg8-like"/>
</dbReference>
<dbReference type="SUPFAM" id="SSF56219">
    <property type="entry name" value="DNase I-like"/>
    <property type="match status" value="1"/>
</dbReference>
<comment type="subcellular location">
    <subcellularLocation>
        <location evidence="2">Cytoplasm</location>
        <location evidence="2">Cytoskeleton</location>
    </subcellularLocation>
    <subcellularLocation>
        <location evidence="3">Membrane</location>
    </subcellularLocation>
</comment>
<dbReference type="InterPro" id="IPR036691">
    <property type="entry name" value="Endo/exonu/phosph_ase_sf"/>
</dbReference>
<keyword evidence="8" id="KW-0472">Membrane</keyword>
<name>A0A803NVI6_CANSA</name>
<evidence type="ECO:0000256" key="4">
    <source>
        <dbReference type="ARBA" id="ARBA00007293"/>
    </source>
</evidence>
<dbReference type="GO" id="GO:0005874">
    <property type="term" value="C:microtubule"/>
    <property type="evidence" value="ECO:0007669"/>
    <property type="project" value="UniProtKB-KW"/>
</dbReference>
<dbReference type="GO" id="GO:0016020">
    <property type="term" value="C:membrane"/>
    <property type="evidence" value="ECO:0007669"/>
    <property type="project" value="UniProtKB-SubCell"/>
</dbReference>
<dbReference type="InterPro" id="IPR005135">
    <property type="entry name" value="Endo/exonuclease/phosphatase"/>
</dbReference>
<dbReference type="InterPro" id="IPR029071">
    <property type="entry name" value="Ubiquitin-like_domsf"/>
</dbReference>
<keyword evidence="7" id="KW-0813">Transport</keyword>
<evidence type="ECO:0000256" key="12">
    <source>
        <dbReference type="SAM" id="MobiDB-lite"/>
    </source>
</evidence>
<dbReference type="InterPro" id="IPR012337">
    <property type="entry name" value="RNaseH-like_sf"/>
</dbReference>
<dbReference type="InterPro" id="IPR000477">
    <property type="entry name" value="RT_dom"/>
</dbReference>
<comment type="similarity">
    <text evidence="4">Belongs to the ATG8 family.</text>
</comment>
<evidence type="ECO:0000256" key="11">
    <source>
        <dbReference type="PIRSR" id="PIRSR604241-50"/>
    </source>
</evidence>
<dbReference type="Pfam" id="PF03372">
    <property type="entry name" value="Exo_endo_phos"/>
    <property type="match status" value="1"/>
</dbReference>
<reference evidence="16" key="1">
    <citation type="submission" date="2018-11" db="EMBL/GenBank/DDBJ databases">
        <authorList>
            <person name="Grassa J C."/>
        </authorList>
    </citation>
    <scope>NUCLEOTIDE SEQUENCE [LARGE SCALE GENOMIC DNA]</scope>
</reference>
<dbReference type="SUPFAM" id="SSF56672">
    <property type="entry name" value="DNA/RNA polymerases"/>
    <property type="match status" value="1"/>
</dbReference>
<dbReference type="CDD" id="cd01650">
    <property type="entry name" value="RT_nLTR_like"/>
    <property type="match status" value="1"/>
</dbReference>
<evidence type="ECO:0000256" key="10">
    <source>
        <dbReference type="ARBA" id="ARBA00023288"/>
    </source>
</evidence>
<dbReference type="InterPro" id="IPR043502">
    <property type="entry name" value="DNA/RNA_pol_sf"/>
</dbReference>
<evidence type="ECO:0000256" key="5">
    <source>
        <dbReference type="ARBA" id="ARBA00022701"/>
    </source>
</evidence>
<dbReference type="GO" id="GO:0003676">
    <property type="term" value="F:nucleic acid binding"/>
    <property type="evidence" value="ECO:0007669"/>
    <property type="project" value="InterPro"/>
</dbReference>
<feature type="compositionally biased region" description="Gly residues" evidence="12">
    <location>
        <begin position="1"/>
        <end position="11"/>
    </location>
</feature>
<evidence type="ECO:0000259" key="15">
    <source>
        <dbReference type="Pfam" id="PF13966"/>
    </source>
</evidence>
<feature type="region of interest" description="Disordered" evidence="12">
    <location>
        <begin position="1"/>
        <end position="51"/>
    </location>
</feature>